<dbReference type="AlphaFoldDB" id="A0A7R9CL08"/>
<name>A0A7R9CL08_TIMPO</name>
<protein>
    <submittedName>
        <fullName evidence="1">Uncharacterized protein</fullName>
    </submittedName>
</protein>
<proteinExistence type="predicted"/>
<sequence>MDVLQKFLPHNIQRCESQFVSSVHHPSCRQKALGTGQVGSLRSYVQGRTSMLQCRTHQFLDGVVGVMAGILPFFRYRSLVPCRRCRHRLVDKFRAPPYHLVCSPFVTSPNSEMQQGAALQKAYRSSHAPTHKGVANFILRLKQYLAQTFTLRHYNREYSPQHFLVITFLYPDQQFRIEPFLPPMCSSLPLHPCHVLTGNPHLLPPPFFLPVTVAHLRREFCRGGQVDISRRSGCEEISGPTWRLWVVIHQRHRVLLPVLKGSIESKCNHIFVEGEWKTPLGKTPSVHPTGIEPQYLCFRHSSPTREWRNEELQTSQSFVLIRELLITSDSQGGFHLVLANKERQKSELEVQLLDRDFDYRSVSSRRISCHFLISSLGFCSRSKSRSDTLLPLDQAVILPSQFKTSSEKPPPVHPTEIRTSISPYSVVELNTTSALANYATEAAIFEHQQTPDSASKDPKVQFLSHVNLKPVTCKENKTDPCKNRTQQRWKYAAVRAYLRVQQVTILPGGNKCPASSNVYEE</sequence>
<accession>A0A7R9CL08</accession>
<organism evidence="1">
    <name type="scientific">Timema poppense</name>
    <name type="common">Walking stick</name>
    <dbReference type="NCBI Taxonomy" id="170557"/>
    <lineage>
        <taxon>Eukaryota</taxon>
        <taxon>Metazoa</taxon>
        <taxon>Ecdysozoa</taxon>
        <taxon>Arthropoda</taxon>
        <taxon>Hexapoda</taxon>
        <taxon>Insecta</taxon>
        <taxon>Pterygota</taxon>
        <taxon>Neoptera</taxon>
        <taxon>Polyneoptera</taxon>
        <taxon>Phasmatodea</taxon>
        <taxon>Timematodea</taxon>
        <taxon>Timematoidea</taxon>
        <taxon>Timematidae</taxon>
        <taxon>Timema</taxon>
    </lineage>
</organism>
<reference evidence="1" key="1">
    <citation type="submission" date="2020-11" db="EMBL/GenBank/DDBJ databases">
        <authorList>
            <person name="Tran Van P."/>
        </authorList>
    </citation>
    <scope>NUCLEOTIDE SEQUENCE</scope>
</reference>
<gene>
    <name evidence="1" type="ORF">TPSB3V08_LOCUS1734</name>
</gene>
<evidence type="ECO:0000313" key="1">
    <source>
        <dbReference type="EMBL" id="CAD7398505.1"/>
    </source>
</evidence>
<dbReference type="EMBL" id="OD000626">
    <property type="protein sequence ID" value="CAD7398505.1"/>
    <property type="molecule type" value="Genomic_DNA"/>
</dbReference>